<dbReference type="GO" id="GO:0005975">
    <property type="term" value="P:carbohydrate metabolic process"/>
    <property type="evidence" value="ECO:0007669"/>
    <property type="project" value="InterPro"/>
</dbReference>
<keyword evidence="14" id="KW-1185">Reference proteome</keyword>
<evidence type="ECO:0000256" key="8">
    <source>
        <dbReference type="PIRNR" id="PIRNR001093"/>
    </source>
</evidence>
<evidence type="ECO:0000256" key="2">
    <source>
        <dbReference type="ARBA" id="ARBA00006285"/>
    </source>
</evidence>
<dbReference type="InterPro" id="IPR029019">
    <property type="entry name" value="HEX_eukaryotic_N"/>
</dbReference>
<dbReference type="SUPFAM" id="SSF51445">
    <property type="entry name" value="(Trans)glycosidases"/>
    <property type="match status" value="1"/>
</dbReference>
<evidence type="ECO:0000256" key="7">
    <source>
        <dbReference type="ARBA" id="ARBA00053671"/>
    </source>
</evidence>
<dbReference type="Pfam" id="PF14845">
    <property type="entry name" value="Glycohydro_20b2"/>
    <property type="match status" value="1"/>
</dbReference>
<dbReference type="InterPro" id="IPR015883">
    <property type="entry name" value="Glyco_hydro_20_cat"/>
</dbReference>
<keyword evidence="5" id="KW-0325">Glycoprotein</keyword>
<evidence type="ECO:0000256" key="9">
    <source>
        <dbReference type="PIRSR" id="PIRSR001093-1"/>
    </source>
</evidence>
<feature type="domain" description="Beta-hexosaminidase eukaryotic type N-terminal" evidence="12">
    <location>
        <begin position="25"/>
        <end position="155"/>
    </location>
</feature>
<feature type="chain" id="PRO_5002385610" description="Beta-hexosaminidase" evidence="10">
    <location>
        <begin position="21"/>
        <end position="595"/>
    </location>
</feature>
<gene>
    <name evidence="13" type="ORF">CIMG_04978</name>
</gene>
<dbReference type="CDD" id="cd06562">
    <property type="entry name" value="GH20_HexA_HexB-like"/>
    <property type="match status" value="1"/>
</dbReference>
<sequence length="595" mass="68296">MRFAYLATLAGSLLAGLAQAVQVNPLPAPQHIKWGDSGPQYLDWNVKYSGPRDRTIIAAWRRTWESIVQLRWTPAALEAPIPTFAPFIVGNDKRDAHSNRRILRVSVNVENTNVDLQHGVDESYRLQIRDKSDSIRITAKTTWGVLRAFTTLQQIVIFKRGRFLVEQPVNILDYPLYPVRGIMIDTARNFISVKKIFEQLDGMALSKLNVLHWHITDTQSWPVEVRSYPQMTEDAYSRRETYGPSDIRKVIEYARARGIRVVPEIDMPGHSASGWRKIDPDIVACADSWWSNDDWEKHTAVQPNPGQLDIANNKTYKVVEKVYNDISRIFTDDWFHVGGDELQPNCFLTSKIVRDWLKQGSRTFNDLLQHWVDRTVPMMKKVKKNRRLLMWEDVLLSGNMHAHRVPRDIIMQSWNGGLANIKNLTARGYEVIVSSADFLYLDCGYGGWVGNDPRYNVMENPDPETPNFNYGGNGGSWCGPYKTWQRIYNYDFTDGLNYAEKKRVIGAIAPLWSEQADDVVISNKMWPRAAALAERVWSGNVGKDGKKRTTLMTQRILNFREYLVANGIMAAPLQPKYCLQHPHSCDLYYDQTVIM</sequence>
<evidence type="ECO:0000256" key="3">
    <source>
        <dbReference type="ARBA" id="ARBA00022729"/>
    </source>
</evidence>
<dbReference type="SUPFAM" id="SSF55545">
    <property type="entry name" value="beta-N-acetylhexosaminidase-like domain"/>
    <property type="match status" value="1"/>
</dbReference>
<dbReference type="InParanoid" id="A0A0E1RXE0"/>
<accession>A0A0E1RXE0</accession>
<dbReference type="PIRSF" id="PIRSF001093">
    <property type="entry name" value="B-hxosamndse_ab_euk"/>
    <property type="match status" value="1"/>
</dbReference>
<dbReference type="InterPro" id="IPR029018">
    <property type="entry name" value="Hex-like_dom2"/>
</dbReference>
<organism evidence="13 14">
    <name type="scientific">Coccidioides immitis (strain RS)</name>
    <name type="common">Valley fever fungus</name>
    <dbReference type="NCBI Taxonomy" id="246410"/>
    <lineage>
        <taxon>Eukaryota</taxon>
        <taxon>Fungi</taxon>
        <taxon>Dikarya</taxon>
        <taxon>Ascomycota</taxon>
        <taxon>Pezizomycotina</taxon>
        <taxon>Eurotiomycetes</taxon>
        <taxon>Eurotiomycetidae</taxon>
        <taxon>Onygenales</taxon>
        <taxon>Onygenaceae</taxon>
        <taxon>Coccidioides</taxon>
    </lineage>
</organism>
<evidence type="ECO:0000259" key="11">
    <source>
        <dbReference type="Pfam" id="PF00728"/>
    </source>
</evidence>
<dbReference type="OrthoDB" id="428480at2759"/>
<dbReference type="PRINTS" id="PR00738">
    <property type="entry name" value="GLHYDRLASE20"/>
</dbReference>
<dbReference type="GO" id="GO:0030203">
    <property type="term" value="P:glycosaminoglycan metabolic process"/>
    <property type="evidence" value="ECO:0007669"/>
    <property type="project" value="TreeGrafter"/>
</dbReference>
<evidence type="ECO:0000256" key="10">
    <source>
        <dbReference type="SAM" id="SignalP"/>
    </source>
</evidence>
<comment type="catalytic activity">
    <reaction evidence="1 8">
        <text>Hydrolysis of terminal non-reducing N-acetyl-D-hexosamine residues in N-acetyl-beta-D-hexosaminides.</text>
        <dbReference type="EC" id="3.2.1.52"/>
    </reaction>
</comment>
<keyword evidence="6 8" id="KW-0326">Glycosidase</keyword>
<dbReference type="Gene3D" id="3.30.379.10">
    <property type="entry name" value="Chitobiase/beta-hexosaminidase domain 2-like"/>
    <property type="match status" value="1"/>
</dbReference>
<evidence type="ECO:0000313" key="14">
    <source>
        <dbReference type="Proteomes" id="UP000001261"/>
    </source>
</evidence>
<reference evidence="14" key="2">
    <citation type="journal article" date="2010" name="Genome Res.">
        <title>Population genomic sequencing of Coccidioides fungi reveals recent hybridization and transposon control.</title>
        <authorList>
            <person name="Neafsey D.E."/>
            <person name="Barker B.M."/>
            <person name="Sharpton T.J."/>
            <person name="Stajich J.E."/>
            <person name="Park D.J."/>
            <person name="Whiston E."/>
            <person name="Hung C.-Y."/>
            <person name="McMahan C."/>
            <person name="White J."/>
            <person name="Sykes S."/>
            <person name="Heiman D."/>
            <person name="Young S."/>
            <person name="Zeng Q."/>
            <person name="Abouelleil A."/>
            <person name="Aftuck L."/>
            <person name="Bessette D."/>
            <person name="Brown A."/>
            <person name="FitzGerald M."/>
            <person name="Lui A."/>
            <person name="Macdonald J.P."/>
            <person name="Priest M."/>
            <person name="Orbach M.J."/>
            <person name="Galgiani J.N."/>
            <person name="Kirkland T.N."/>
            <person name="Cole G.T."/>
            <person name="Birren B.W."/>
            <person name="Henn M.R."/>
            <person name="Taylor J.W."/>
            <person name="Rounsley S.D."/>
        </authorList>
    </citation>
    <scope>GENOME REANNOTATION</scope>
    <source>
        <strain evidence="14">RS</strain>
    </source>
</reference>
<dbReference type="STRING" id="246410.A0A0E1RXE0"/>
<dbReference type="Proteomes" id="UP000001261">
    <property type="component" value="Unassembled WGS sequence"/>
</dbReference>
<feature type="domain" description="Glycoside hydrolase family 20 catalytic" evidence="11">
    <location>
        <begin position="177"/>
        <end position="539"/>
    </location>
</feature>
<dbReference type="InterPro" id="IPR025705">
    <property type="entry name" value="Beta_hexosaminidase_sua/sub"/>
</dbReference>
<evidence type="ECO:0000256" key="5">
    <source>
        <dbReference type="ARBA" id="ARBA00023180"/>
    </source>
</evidence>
<dbReference type="AlphaFoldDB" id="A0A0E1RXE0"/>
<feature type="active site" description="Proton donor" evidence="9">
    <location>
        <position position="341"/>
    </location>
</feature>
<dbReference type="GeneID" id="4564485"/>
<dbReference type="GO" id="GO:0016020">
    <property type="term" value="C:membrane"/>
    <property type="evidence" value="ECO:0007669"/>
    <property type="project" value="TreeGrafter"/>
</dbReference>
<proteinExistence type="inferred from homology"/>
<evidence type="ECO:0000256" key="4">
    <source>
        <dbReference type="ARBA" id="ARBA00022801"/>
    </source>
</evidence>
<evidence type="ECO:0000313" key="13">
    <source>
        <dbReference type="EMBL" id="EAS33954.1"/>
    </source>
</evidence>
<dbReference type="VEuPathDB" id="FungiDB:CIMG_04978"/>
<dbReference type="OMA" id="KMWPRAA"/>
<dbReference type="GO" id="GO:0016231">
    <property type="term" value="F:beta-N-acetylglucosaminidase activity"/>
    <property type="evidence" value="ECO:0007669"/>
    <property type="project" value="TreeGrafter"/>
</dbReference>
<dbReference type="EC" id="3.2.1.52" evidence="8"/>
<reference evidence="14" key="1">
    <citation type="journal article" date="2009" name="Genome Res.">
        <title>Comparative genomic analyses of the human fungal pathogens Coccidioides and their relatives.</title>
        <authorList>
            <person name="Sharpton T.J."/>
            <person name="Stajich J.E."/>
            <person name="Rounsley S.D."/>
            <person name="Gardner M.J."/>
            <person name="Wortman J.R."/>
            <person name="Jordar V.S."/>
            <person name="Maiti R."/>
            <person name="Kodira C.D."/>
            <person name="Neafsey D.E."/>
            <person name="Zeng Q."/>
            <person name="Hung C.-Y."/>
            <person name="McMahan C."/>
            <person name="Muszewska A."/>
            <person name="Grynberg M."/>
            <person name="Mandel M.A."/>
            <person name="Kellner E.M."/>
            <person name="Barker B.M."/>
            <person name="Galgiani J.N."/>
            <person name="Orbach M.J."/>
            <person name="Kirkland T.N."/>
            <person name="Cole G.T."/>
            <person name="Henn M.R."/>
            <person name="Birren B.W."/>
            <person name="Taylor J.W."/>
        </authorList>
    </citation>
    <scope>NUCLEOTIDE SEQUENCE [LARGE SCALE GENOMIC DNA]</scope>
    <source>
        <strain evidence="14">RS</strain>
    </source>
</reference>
<keyword evidence="3 10" id="KW-0732">Signal</keyword>
<evidence type="ECO:0000256" key="6">
    <source>
        <dbReference type="ARBA" id="ARBA00023295"/>
    </source>
</evidence>
<comment type="function">
    <text evidence="7">Beta-hexosaminidase that shows a broad substrate specificity.</text>
</comment>
<evidence type="ECO:0000259" key="12">
    <source>
        <dbReference type="Pfam" id="PF14845"/>
    </source>
</evidence>
<dbReference type="PANTHER" id="PTHR22600:SF26">
    <property type="entry name" value="BETA-N-ACETYLHEXOSAMINIDASE"/>
    <property type="match status" value="1"/>
</dbReference>
<dbReference type="RefSeq" id="XP_001245537.1">
    <property type="nucleotide sequence ID" value="XM_001245536.2"/>
</dbReference>
<dbReference type="KEGG" id="cim:CIMG_04978"/>
<dbReference type="Pfam" id="PF00728">
    <property type="entry name" value="Glyco_hydro_20"/>
    <property type="match status" value="1"/>
</dbReference>
<dbReference type="InterPro" id="IPR017853">
    <property type="entry name" value="GH"/>
</dbReference>
<dbReference type="Gene3D" id="3.20.20.80">
    <property type="entry name" value="Glycosidases"/>
    <property type="match status" value="1"/>
</dbReference>
<protein>
    <recommendedName>
        <fullName evidence="8">Beta-hexosaminidase</fullName>
        <ecNumber evidence="8">3.2.1.52</ecNumber>
    </recommendedName>
</protein>
<dbReference type="FunFam" id="3.20.20.80:FF:000063">
    <property type="entry name" value="Beta-hexosaminidase"/>
    <property type="match status" value="1"/>
</dbReference>
<dbReference type="PANTHER" id="PTHR22600">
    <property type="entry name" value="BETA-HEXOSAMINIDASE"/>
    <property type="match status" value="1"/>
</dbReference>
<feature type="signal peptide" evidence="10">
    <location>
        <begin position="1"/>
        <end position="20"/>
    </location>
</feature>
<name>A0A0E1RXE0_COCIM</name>
<dbReference type="EMBL" id="GG704914">
    <property type="protein sequence ID" value="EAS33954.1"/>
    <property type="molecule type" value="Genomic_DNA"/>
</dbReference>
<evidence type="ECO:0000256" key="1">
    <source>
        <dbReference type="ARBA" id="ARBA00001231"/>
    </source>
</evidence>
<keyword evidence="4 8" id="KW-0378">Hydrolase</keyword>
<comment type="similarity">
    <text evidence="2 8">Belongs to the glycosyl hydrolase 20 family.</text>
</comment>